<dbReference type="Proteomes" id="UP000694865">
    <property type="component" value="Unplaced"/>
</dbReference>
<dbReference type="GeneID" id="102800450"/>
<evidence type="ECO:0000256" key="2">
    <source>
        <dbReference type="ARBA" id="ARBA00022737"/>
    </source>
</evidence>
<dbReference type="Pfam" id="PF13385">
    <property type="entry name" value="Laminin_G_3"/>
    <property type="match status" value="1"/>
</dbReference>
<protein>
    <submittedName>
        <fullName evidence="7">Uncharacterized protein LOC102800450</fullName>
    </submittedName>
</protein>
<dbReference type="PROSITE" id="PS50923">
    <property type="entry name" value="SUSHI"/>
    <property type="match status" value="1"/>
</dbReference>
<dbReference type="PANTHER" id="PTHR45656:SF4">
    <property type="entry name" value="PROTEIN CBR-CLEC-78"/>
    <property type="match status" value="1"/>
</dbReference>
<feature type="domain" description="Sushi" evidence="5">
    <location>
        <begin position="44"/>
        <end position="101"/>
    </location>
</feature>
<evidence type="ECO:0000256" key="3">
    <source>
        <dbReference type="ARBA" id="ARBA00023157"/>
    </source>
</evidence>
<keyword evidence="2" id="KW-0677">Repeat</keyword>
<gene>
    <name evidence="7" type="primary">LOC102800450</name>
</gene>
<dbReference type="SMART" id="SM00032">
    <property type="entry name" value="CCP"/>
    <property type="match status" value="1"/>
</dbReference>
<comment type="caution">
    <text evidence="4">Lacks conserved residue(s) required for the propagation of feature annotation.</text>
</comment>
<proteinExistence type="predicted"/>
<dbReference type="InterPro" id="IPR051277">
    <property type="entry name" value="SEZ6_CSMD_C4BPB_Regulators"/>
</dbReference>
<evidence type="ECO:0000313" key="7">
    <source>
        <dbReference type="RefSeq" id="XP_006811432.1"/>
    </source>
</evidence>
<dbReference type="SUPFAM" id="SSF57535">
    <property type="entry name" value="Complement control module/SCR domain"/>
    <property type="match status" value="1"/>
</dbReference>
<dbReference type="Gene3D" id="2.10.70.10">
    <property type="entry name" value="Complement Module, domain 1"/>
    <property type="match status" value="1"/>
</dbReference>
<accession>A0ABM0LUJ1</accession>
<dbReference type="InterPro" id="IPR013320">
    <property type="entry name" value="ConA-like_dom_sf"/>
</dbReference>
<keyword evidence="6" id="KW-1185">Reference proteome</keyword>
<dbReference type="InterPro" id="IPR035976">
    <property type="entry name" value="Sushi/SCR/CCP_sf"/>
</dbReference>
<keyword evidence="1" id="KW-0732">Signal</keyword>
<evidence type="ECO:0000256" key="1">
    <source>
        <dbReference type="ARBA" id="ARBA00022729"/>
    </source>
</evidence>
<organism evidence="6 7">
    <name type="scientific">Saccoglossus kowalevskii</name>
    <name type="common">Acorn worm</name>
    <dbReference type="NCBI Taxonomy" id="10224"/>
    <lineage>
        <taxon>Eukaryota</taxon>
        <taxon>Metazoa</taxon>
        <taxon>Hemichordata</taxon>
        <taxon>Enteropneusta</taxon>
        <taxon>Harrimaniidae</taxon>
        <taxon>Saccoglossus</taxon>
    </lineage>
</organism>
<dbReference type="InterPro" id="IPR000436">
    <property type="entry name" value="Sushi_SCR_CCP_dom"/>
</dbReference>
<dbReference type="Pfam" id="PF00084">
    <property type="entry name" value="Sushi"/>
    <property type="match status" value="1"/>
</dbReference>
<dbReference type="CDD" id="cd00033">
    <property type="entry name" value="CCP"/>
    <property type="match status" value="1"/>
</dbReference>
<reference evidence="7" key="1">
    <citation type="submission" date="2025-08" db="UniProtKB">
        <authorList>
            <consortium name="RefSeq"/>
        </authorList>
    </citation>
    <scope>IDENTIFICATION</scope>
    <source>
        <tissue evidence="7">Testes</tissue>
    </source>
</reference>
<dbReference type="SUPFAM" id="SSF49899">
    <property type="entry name" value="Concanavalin A-like lectins/glucanases"/>
    <property type="match status" value="1"/>
</dbReference>
<sequence>MSDTSDFMVNTISGYAAISDLKLFYREFTSDEVQRLHSAETGGFDCIDPGVPSNGMQVGIPSLRNGTSVMFTCDTGYTLEGTDVITCIEGVWLDNIPVCTGLQPDYYWDMSGKCTSDDAEPMTCVTGCNDNVIYGNIGGQVGTARLSQSVLTDAPTNSPHQCAISFAGDNNVLFESFETDCISRIDLCPDGITLSMWLKIDKSSNTGTRSHFTSGGQTLVGRGLYVYTDSTVSPLYFRAQSGTNVWVVSAEYPDNQWFQAVFTFKIDDVITIYIDGSHESSHHYATVDPYATSNSET</sequence>
<name>A0ABM0LUJ1_SACKO</name>
<evidence type="ECO:0000259" key="5">
    <source>
        <dbReference type="PROSITE" id="PS50923"/>
    </source>
</evidence>
<evidence type="ECO:0000313" key="6">
    <source>
        <dbReference type="Proteomes" id="UP000694865"/>
    </source>
</evidence>
<dbReference type="PANTHER" id="PTHR45656">
    <property type="entry name" value="PROTEIN CBR-CLEC-78"/>
    <property type="match status" value="1"/>
</dbReference>
<evidence type="ECO:0000256" key="4">
    <source>
        <dbReference type="PROSITE-ProRule" id="PRU00302"/>
    </source>
</evidence>
<dbReference type="Gene3D" id="2.60.120.200">
    <property type="match status" value="1"/>
</dbReference>
<keyword evidence="4" id="KW-0768">Sushi</keyword>
<feature type="non-terminal residue" evidence="7">
    <location>
        <position position="297"/>
    </location>
</feature>
<keyword evidence="3" id="KW-1015">Disulfide bond</keyword>
<dbReference type="RefSeq" id="XP_006811432.1">
    <property type="nucleotide sequence ID" value="XM_006811369.1"/>
</dbReference>